<protein>
    <submittedName>
        <fullName evidence="2">Uncharacterized protein</fullName>
    </submittedName>
</protein>
<accession>A0A113PCS3</accession>
<evidence type="ECO:0000313" key="3">
    <source>
        <dbReference type="Proteomes" id="UP000069549"/>
    </source>
</evidence>
<dbReference type="AlphaFoldDB" id="A0A113PCS3"/>
<dbReference type="EMBL" id="FFUQ01000259">
    <property type="protein sequence ID" value="CXH16302.1"/>
    <property type="molecule type" value="Genomic_DNA"/>
</dbReference>
<gene>
    <name evidence="2" type="ORF">PBK173_000516800</name>
</gene>
<name>A0A113PCS3_PLABE</name>
<dbReference type="Proteomes" id="UP000069549">
    <property type="component" value="Unassembled WGS sequence"/>
</dbReference>
<feature type="region of interest" description="Disordered" evidence="1">
    <location>
        <begin position="1"/>
        <end position="25"/>
    </location>
</feature>
<evidence type="ECO:0000313" key="2">
    <source>
        <dbReference type="EMBL" id="CXH16302.1"/>
    </source>
</evidence>
<sequence>MISGVDNGSEENITEKFSKAKPTAASQAAKTRMVIGMVMEIMELEFNVDVEVMTNSDSIIPSRQRRVDIKWERNIKVPSRDNVKAIVKFRKADVIVGNYDYYHNLMSRNH</sequence>
<proteinExistence type="predicted"/>
<reference evidence="2 3" key="1">
    <citation type="submission" date="2016-02" db="EMBL/GenBank/DDBJ databases">
        <authorList>
            <consortium name="Pathogen Informatics"/>
        </authorList>
    </citation>
    <scope>NUCLEOTIDE SEQUENCE [LARGE SCALE GENOMIC DNA]</scope>
    <source>
        <strain evidence="2 3">K173</strain>
    </source>
</reference>
<organism evidence="2 3">
    <name type="scientific">Plasmodium berghei</name>
    <dbReference type="NCBI Taxonomy" id="5821"/>
    <lineage>
        <taxon>Eukaryota</taxon>
        <taxon>Sar</taxon>
        <taxon>Alveolata</taxon>
        <taxon>Apicomplexa</taxon>
        <taxon>Aconoidasida</taxon>
        <taxon>Haemosporida</taxon>
        <taxon>Plasmodiidae</taxon>
        <taxon>Plasmodium</taxon>
        <taxon>Plasmodium (Vinckeia)</taxon>
    </lineage>
</organism>
<evidence type="ECO:0000256" key="1">
    <source>
        <dbReference type="SAM" id="MobiDB-lite"/>
    </source>
</evidence>